<evidence type="ECO:0000256" key="5">
    <source>
        <dbReference type="ARBA" id="ARBA00038359"/>
    </source>
</evidence>
<feature type="transmembrane region" description="Helical" evidence="7">
    <location>
        <begin position="92"/>
        <end position="118"/>
    </location>
</feature>
<feature type="transmembrane region" description="Helical" evidence="7">
    <location>
        <begin position="181"/>
        <end position="199"/>
    </location>
</feature>
<keyword evidence="4 7" id="KW-0472">Membrane</keyword>
<dbReference type="GO" id="GO:0016020">
    <property type="term" value="C:membrane"/>
    <property type="evidence" value="ECO:0007669"/>
    <property type="project" value="UniProtKB-SubCell"/>
</dbReference>
<dbReference type="EMBL" id="ML977700">
    <property type="protein sequence ID" value="KAF1993499.1"/>
    <property type="molecule type" value="Genomic_DNA"/>
</dbReference>
<evidence type="ECO:0000256" key="1">
    <source>
        <dbReference type="ARBA" id="ARBA00004141"/>
    </source>
</evidence>
<evidence type="ECO:0000313" key="9">
    <source>
        <dbReference type="EMBL" id="KAF1993499.1"/>
    </source>
</evidence>
<dbReference type="PANTHER" id="PTHR33048">
    <property type="entry name" value="PTH11-LIKE INTEGRAL MEMBRANE PROTEIN (AFU_ORTHOLOGUE AFUA_5G11245)"/>
    <property type="match status" value="1"/>
</dbReference>
<protein>
    <recommendedName>
        <fullName evidence="8">Rhodopsin domain-containing protein</fullName>
    </recommendedName>
</protein>
<feature type="transmembrane region" description="Helical" evidence="7">
    <location>
        <begin position="125"/>
        <end position="148"/>
    </location>
</feature>
<feature type="domain" description="Rhodopsin" evidence="8">
    <location>
        <begin position="34"/>
        <end position="274"/>
    </location>
</feature>
<evidence type="ECO:0000256" key="4">
    <source>
        <dbReference type="ARBA" id="ARBA00023136"/>
    </source>
</evidence>
<dbReference type="AlphaFoldDB" id="A0A6A5VXW1"/>
<accession>A0A6A5VXW1</accession>
<evidence type="ECO:0000256" key="3">
    <source>
        <dbReference type="ARBA" id="ARBA00022989"/>
    </source>
</evidence>
<evidence type="ECO:0000313" key="10">
    <source>
        <dbReference type="Proteomes" id="UP000799779"/>
    </source>
</evidence>
<keyword evidence="10" id="KW-1185">Reference proteome</keyword>
<evidence type="ECO:0000256" key="6">
    <source>
        <dbReference type="SAM" id="MobiDB-lite"/>
    </source>
</evidence>
<comment type="similarity">
    <text evidence="5">Belongs to the SAT4 family.</text>
</comment>
<sequence>MDPKYTEGAEEARQHVMIAVAVVMTLIGLSCVGLRVYTRAYIVRNIGIEDWTMIAAAGFTMVFFFELMAAASEFKFGFSGMSMSPSDMENNIKMTMAIIVIYKLTMTLIKLSILIMYLRLAVEKLFARLCIGTMVLLIVWQFIVIVVVPSQCIPLRKAWDFTGMVKGRCINANTFFLTTSAFHIVMDVWILALPVKLFLSIRRPFREKIALFFVFGLGIFSTIASITRFQFLRLFIVSKDPFYDAMPINLWSMVEVNVGILCASVSTLRPLFSKAQRLRTKQALSKSDGEKLIKKHKKGGLSQGLFITLTMASMRGGTVKDEEFEMENTPPPVPPKDEKYDFSPVSSKKLWLPYPDAAYKKI</sequence>
<organism evidence="9 10">
    <name type="scientific">Amniculicola lignicola CBS 123094</name>
    <dbReference type="NCBI Taxonomy" id="1392246"/>
    <lineage>
        <taxon>Eukaryota</taxon>
        <taxon>Fungi</taxon>
        <taxon>Dikarya</taxon>
        <taxon>Ascomycota</taxon>
        <taxon>Pezizomycotina</taxon>
        <taxon>Dothideomycetes</taxon>
        <taxon>Pleosporomycetidae</taxon>
        <taxon>Pleosporales</taxon>
        <taxon>Amniculicolaceae</taxon>
        <taxon>Amniculicola</taxon>
    </lineage>
</organism>
<evidence type="ECO:0000256" key="2">
    <source>
        <dbReference type="ARBA" id="ARBA00022692"/>
    </source>
</evidence>
<feature type="transmembrane region" description="Helical" evidence="7">
    <location>
        <begin position="50"/>
        <end position="72"/>
    </location>
</feature>
<reference evidence="9" key="1">
    <citation type="journal article" date="2020" name="Stud. Mycol.">
        <title>101 Dothideomycetes genomes: a test case for predicting lifestyles and emergence of pathogens.</title>
        <authorList>
            <person name="Haridas S."/>
            <person name="Albert R."/>
            <person name="Binder M."/>
            <person name="Bloem J."/>
            <person name="Labutti K."/>
            <person name="Salamov A."/>
            <person name="Andreopoulos B."/>
            <person name="Baker S."/>
            <person name="Barry K."/>
            <person name="Bills G."/>
            <person name="Bluhm B."/>
            <person name="Cannon C."/>
            <person name="Castanera R."/>
            <person name="Culley D."/>
            <person name="Daum C."/>
            <person name="Ezra D."/>
            <person name="Gonzalez J."/>
            <person name="Henrissat B."/>
            <person name="Kuo A."/>
            <person name="Liang C."/>
            <person name="Lipzen A."/>
            <person name="Lutzoni F."/>
            <person name="Magnuson J."/>
            <person name="Mondo S."/>
            <person name="Nolan M."/>
            <person name="Ohm R."/>
            <person name="Pangilinan J."/>
            <person name="Park H.-J."/>
            <person name="Ramirez L."/>
            <person name="Alfaro M."/>
            <person name="Sun H."/>
            <person name="Tritt A."/>
            <person name="Yoshinaga Y."/>
            <person name="Zwiers L.-H."/>
            <person name="Turgeon B."/>
            <person name="Goodwin S."/>
            <person name="Spatafora J."/>
            <person name="Crous P."/>
            <person name="Grigoriev I."/>
        </authorList>
    </citation>
    <scope>NUCLEOTIDE SEQUENCE</scope>
    <source>
        <strain evidence="9">CBS 123094</strain>
    </source>
</reference>
<feature type="transmembrane region" description="Helical" evidence="7">
    <location>
        <begin position="211"/>
        <end position="231"/>
    </location>
</feature>
<feature type="transmembrane region" description="Helical" evidence="7">
    <location>
        <begin position="251"/>
        <end position="272"/>
    </location>
</feature>
<dbReference type="PANTHER" id="PTHR33048:SF123">
    <property type="entry name" value="INTEGRAL MEMBRANE PROTEIN"/>
    <property type="match status" value="1"/>
</dbReference>
<feature type="region of interest" description="Disordered" evidence="6">
    <location>
        <begin position="323"/>
        <end position="343"/>
    </location>
</feature>
<evidence type="ECO:0000259" key="8">
    <source>
        <dbReference type="Pfam" id="PF20684"/>
    </source>
</evidence>
<dbReference type="OrthoDB" id="5329176at2759"/>
<proteinExistence type="inferred from homology"/>
<dbReference type="Pfam" id="PF20684">
    <property type="entry name" value="Fung_rhodopsin"/>
    <property type="match status" value="1"/>
</dbReference>
<keyword evidence="2 7" id="KW-0812">Transmembrane</keyword>
<dbReference type="InterPro" id="IPR052337">
    <property type="entry name" value="SAT4-like"/>
</dbReference>
<dbReference type="InterPro" id="IPR049326">
    <property type="entry name" value="Rhodopsin_dom_fungi"/>
</dbReference>
<dbReference type="PROSITE" id="PS51257">
    <property type="entry name" value="PROKAR_LIPOPROTEIN"/>
    <property type="match status" value="1"/>
</dbReference>
<feature type="transmembrane region" description="Helical" evidence="7">
    <location>
        <begin position="16"/>
        <end position="38"/>
    </location>
</feature>
<evidence type="ECO:0000256" key="7">
    <source>
        <dbReference type="SAM" id="Phobius"/>
    </source>
</evidence>
<dbReference type="Proteomes" id="UP000799779">
    <property type="component" value="Unassembled WGS sequence"/>
</dbReference>
<keyword evidence="3 7" id="KW-1133">Transmembrane helix</keyword>
<gene>
    <name evidence="9" type="ORF">P154DRAFT_450033</name>
</gene>
<comment type="subcellular location">
    <subcellularLocation>
        <location evidence="1">Membrane</location>
        <topology evidence="1">Multi-pass membrane protein</topology>
    </subcellularLocation>
</comment>
<name>A0A6A5VXW1_9PLEO</name>